<dbReference type="Proteomes" id="UP000814140">
    <property type="component" value="Unassembled WGS sequence"/>
</dbReference>
<accession>A0ACB8SN80</accession>
<comment type="caution">
    <text evidence="1">The sequence shown here is derived from an EMBL/GenBank/DDBJ whole genome shotgun (WGS) entry which is preliminary data.</text>
</comment>
<protein>
    <submittedName>
        <fullName evidence="1">Uncharacterized protein</fullName>
    </submittedName>
</protein>
<dbReference type="EMBL" id="MU277251">
    <property type="protein sequence ID" value="KAI0057186.1"/>
    <property type="molecule type" value="Genomic_DNA"/>
</dbReference>
<name>A0ACB8SN80_9AGAM</name>
<sequence length="114" mass="13000">MRNPRIFSCVRMHHQAIWRTLQLRCRPHLAPSSAVACQPVPAPGSMQPVADHSTKILRPFRVDSMRPRRHWAHTTGPDETETLKKKLRRALTATFTRPPAPRRRGAGLLTALLR</sequence>
<keyword evidence="2" id="KW-1185">Reference proteome</keyword>
<evidence type="ECO:0000313" key="2">
    <source>
        <dbReference type="Proteomes" id="UP000814140"/>
    </source>
</evidence>
<proteinExistence type="predicted"/>
<reference evidence="1" key="2">
    <citation type="journal article" date="2022" name="New Phytol.">
        <title>Evolutionary transition to the ectomycorrhizal habit in the genomes of a hyperdiverse lineage of mushroom-forming fungi.</title>
        <authorList>
            <person name="Looney B."/>
            <person name="Miyauchi S."/>
            <person name="Morin E."/>
            <person name="Drula E."/>
            <person name="Courty P.E."/>
            <person name="Kohler A."/>
            <person name="Kuo A."/>
            <person name="LaButti K."/>
            <person name="Pangilinan J."/>
            <person name="Lipzen A."/>
            <person name="Riley R."/>
            <person name="Andreopoulos W."/>
            <person name="He G."/>
            <person name="Johnson J."/>
            <person name="Nolan M."/>
            <person name="Tritt A."/>
            <person name="Barry K.W."/>
            <person name="Grigoriev I.V."/>
            <person name="Nagy L.G."/>
            <person name="Hibbett D."/>
            <person name="Henrissat B."/>
            <person name="Matheny P.B."/>
            <person name="Labbe J."/>
            <person name="Martin F.M."/>
        </authorList>
    </citation>
    <scope>NUCLEOTIDE SEQUENCE</scope>
    <source>
        <strain evidence="1">HHB10654</strain>
    </source>
</reference>
<organism evidence="1 2">
    <name type="scientific">Artomyces pyxidatus</name>
    <dbReference type="NCBI Taxonomy" id="48021"/>
    <lineage>
        <taxon>Eukaryota</taxon>
        <taxon>Fungi</taxon>
        <taxon>Dikarya</taxon>
        <taxon>Basidiomycota</taxon>
        <taxon>Agaricomycotina</taxon>
        <taxon>Agaricomycetes</taxon>
        <taxon>Russulales</taxon>
        <taxon>Auriscalpiaceae</taxon>
        <taxon>Artomyces</taxon>
    </lineage>
</organism>
<reference evidence="1" key="1">
    <citation type="submission" date="2021-03" db="EMBL/GenBank/DDBJ databases">
        <authorList>
            <consortium name="DOE Joint Genome Institute"/>
            <person name="Ahrendt S."/>
            <person name="Looney B.P."/>
            <person name="Miyauchi S."/>
            <person name="Morin E."/>
            <person name="Drula E."/>
            <person name="Courty P.E."/>
            <person name="Chicoki N."/>
            <person name="Fauchery L."/>
            <person name="Kohler A."/>
            <person name="Kuo A."/>
            <person name="Labutti K."/>
            <person name="Pangilinan J."/>
            <person name="Lipzen A."/>
            <person name="Riley R."/>
            <person name="Andreopoulos W."/>
            <person name="He G."/>
            <person name="Johnson J."/>
            <person name="Barry K.W."/>
            <person name="Grigoriev I.V."/>
            <person name="Nagy L."/>
            <person name="Hibbett D."/>
            <person name="Henrissat B."/>
            <person name="Matheny P.B."/>
            <person name="Labbe J."/>
            <person name="Martin F."/>
        </authorList>
    </citation>
    <scope>NUCLEOTIDE SEQUENCE</scope>
    <source>
        <strain evidence="1">HHB10654</strain>
    </source>
</reference>
<evidence type="ECO:0000313" key="1">
    <source>
        <dbReference type="EMBL" id="KAI0057186.1"/>
    </source>
</evidence>
<gene>
    <name evidence="1" type="ORF">BV25DRAFT_1455167</name>
</gene>